<evidence type="ECO:0000256" key="7">
    <source>
        <dbReference type="ARBA" id="ARBA00049158"/>
    </source>
</evidence>
<name>A0A0R1MEN9_9LACO</name>
<comment type="caution">
    <text evidence="10">The sequence shown here is derived from an EMBL/GenBank/DDBJ whole genome shotgun (WGS) entry which is preliminary data.</text>
</comment>
<keyword evidence="5 8" id="KW-0378">Hydrolase</keyword>
<dbReference type="AlphaFoldDB" id="A0A0R1MEN9"/>
<comment type="similarity">
    <text evidence="2 8">Belongs to the PHP hydrolase family. HisK subfamily.</text>
</comment>
<dbReference type="InterPro" id="IPR004013">
    <property type="entry name" value="PHP_dom"/>
</dbReference>
<evidence type="ECO:0000256" key="8">
    <source>
        <dbReference type="RuleBase" id="RU366003"/>
    </source>
</evidence>
<evidence type="ECO:0000256" key="2">
    <source>
        <dbReference type="ARBA" id="ARBA00009152"/>
    </source>
</evidence>
<dbReference type="NCBIfam" id="TIGR01856">
    <property type="entry name" value="hisJ_fam"/>
    <property type="match status" value="1"/>
</dbReference>
<comment type="catalytic activity">
    <reaction evidence="7 8">
        <text>L-histidinol phosphate + H2O = L-histidinol + phosphate</text>
        <dbReference type="Rhea" id="RHEA:14465"/>
        <dbReference type="ChEBI" id="CHEBI:15377"/>
        <dbReference type="ChEBI" id="CHEBI:43474"/>
        <dbReference type="ChEBI" id="CHEBI:57699"/>
        <dbReference type="ChEBI" id="CHEBI:57980"/>
        <dbReference type="EC" id="3.1.3.15"/>
    </reaction>
</comment>
<dbReference type="InterPro" id="IPR016195">
    <property type="entry name" value="Pol/histidinol_Pase-like"/>
</dbReference>
<dbReference type="PATRIC" id="fig|1423731.3.peg.593"/>
<keyword evidence="6 8" id="KW-0368">Histidine biosynthesis</keyword>
<dbReference type="Pfam" id="PF02811">
    <property type="entry name" value="PHP"/>
    <property type="match status" value="1"/>
</dbReference>
<feature type="domain" description="PHP" evidence="9">
    <location>
        <begin position="5"/>
        <end position="226"/>
    </location>
</feature>
<dbReference type="NCBIfam" id="NF005996">
    <property type="entry name" value="PRK08123.1"/>
    <property type="match status" value="1"/>
</dbReference>
<dbReference type="CDD" id="cd12110">
    <property type="entry name" value="PHP_HisPPase_Hisj_like"/>
    <property type="match status" value="1"/>
</dbReference>
<proteinExistence type="inferred from homology"/>
<evidence type="ECO:0000256" key="5">
    <source>
        <dbReference type="ARBA" id="ARBA00022801"/>
    </source>
</evidence>
<dbReference type="UniPathway" id="UPA00031">
    <property type="reaction ID" value="UER00013"/>
</dbReference>
<evidence type="ECO:0000259" key="9">
    <source>
        <dbReference type="Pfam" id="PF02811"/>
    </source>
</evidence>
<dbReference type="OrthoDB" id="9775255at2"/>
<evidence type="ECO:0000256" key="1">
    <source>
        <dbReference type="ARBA" id="ARBA00004970"/>
    </source>
</evidence>
<evidence type="ECO:0000256" key="6">
    <source>
        <dbReference type="ARBA" id="ARBA00023102"/>
    </source>
</evidence>
<dbReference type="InterPro" id="IPR010140">
    <property type="entry name" value="Histidinol_P_phosphatase_HisJ"/>
</dbReference>
<keyword evidence="11" id="KW-1185">Reference proteome</keyword>
<dbReference type="GO" id="GO:0005737">
    <property type="term" value="C:cytoplasm"/>
    <property type="evidence" value="ECO:0007669"/>
    <property type="project" value="TreeGrafter"/>
</dbReference>
<organism evidence="10 11">
    <name type="scientific">Liquorilactobacillus capillatus DSM 19910</name>
    <dbReference type="NCBI Taxonomy" id="1423731"/>
    <lineage>
        <taxon>Bacteria</taxon>
        <taxon>Bacillati</taxon>
        <taxon>Bacillota</taxon>
        <taxon>Bacilli</taxon>
        <taxon>Lactobacillales</taxon>
        <taxon>Lactobacillaceae</taxon>
        <taxon>Liquorilactobacillus</taxon>
    </lineage>
</organism>
<evidence type="ECO:0000256" key="3">
    <source>
        <dbReference type="ARBA" id="ARBA00013085"/>
    </source>
</evidence>
<protein>
    <recommendedName>
        <fullName evidence="3 8">Histidinol-phosphatase</fullName>
        <shortName evidence="8">HolPase</shortName>
        <ecNumber evidence="3 8">3.1.3.15</ecNumber>
    </recommendedName>
</protein>
<gene>
    <name evidence="10" type="ORF">FC81_GL000578</name>
</gene>
<evidence type="ECO:0000313" key="10">
    <source>
        <dbReference type="EMBL" id="KRL02691.1"/>
    </source>
</evidence>
<dbReference type="PANTHER" id="PTHR21039">
    <property type="entry name" value="HISTIDINOL PHOSPHATASE-RELATED"/>
    <property type="match status" value="1"/>
</dbReference>
<dbReference type="EC" id="3.1.3.15" evidence="3 8"/>
<accession>A0A0R1MEN9</accession>
<dbReference type="SUPFAM" id="SSF89550">
    <property type="entry name" value="PHP domain-like"/>
    <property type="match status" value="1"/>
</dbReference>
<reference evidence="10 11" key="1">
    <citation type="journal article" date="2015" name="Genome Announc.">
        <title>Expanding the biotechnology potential of lactobacilli through comparative genomics of 213 strains and associated genera.</title>
        <authorList>
            <person name="Sun Z."/>
            <person name="Harris H.M."/>
            <person name="McCann A."/>
            <person name="Guo C."/>
            <person name="Argimon S."/>
            <person name="Zhang W."/>
            <person name="Yang X."/>
            <person name="Jeffery I.B."/>
            <person name="Cooney J.C."/>
            <person name="Kagawa T.F."/>
            <person name="Liu W."/>
            <person name="Song Y."/>
            <person name="Salvetti E."/>
            <person name="Wrobel A."/>
            <person name="Rasinkangas P."/>
            <person name="Parkhill J."/>
            <person name="Rea M.C."/>
            <person name="O'Sullivan O."/>
            <person name="Ritari J."/>
            <person name="Douillard F.P."/>
            <person name="Paul Ross R."/>
            <person name="Yang R."/>
            <person name="Briner A.E."/>
            <person name="Felis G.E."/>
            <person name="de Vos W.M."/>
            <person name="Barrangou R."/>
            <person name="Klaenhammer T.R."/>
            <person name="Caufield P.W."/>
            <person name="Cui Y."/>
            <person name="Zhang H."/>
            <person name="O'Toole P.W."/>
        </authorList>
    </citation>
    <scope>NUCLEOTIDE SEQUENCE [LARGE SCALE GENOMIC DNA]</scope>
    <source>
        <strain evidence="10 11">DSM 19910</strain>
    </source>
</reference>
<dbReference type="STRING" id="1423731.FC81_GL000578"/>
<sequence length="276" mass="31616">MKIEGHTHTELCPHGSGEPVEKMIRKAISLGFDQYCITEHAPLPQGFSRKYGGSKEGLTTASLAWDDLEAYFALTEKLKQKYASQIQISIGFEVDYLPDFEAETRAFLNEYGKRTQQNILSVHFMAGKDEKLWCLDYTTKDFAEGFKNLLAQPYQLYQAYLELVSQSIMADLGKYQPQRIGHMSLIKKYQDYFKLPEEFNAANIELIKKILDLIKQQGRELDFNTAGLYKEFCNDFYPGKQIAELALQKKVPLIFGSDAHSIIEVGHGYHLKNIFN</sequence>
<dbReference type="RefSeq" id="WP_057742683.1">
    <property type="nucleotide sequence ID" value="NZ_AZEF01000010.1"/>
</dbReference>
<comment type="pathway">
    <text evidence="1 8">Amino-acid biosynthesis; L-histidine biosynthesis; L-histidine from 5-phospho-alpha-D-ribose 1-diphosphate: step 8/9.</text>
</comment>
<dbReference type="Proteomes" id="UP000051621">
    <property type="component" value="Unassembled WGS sequence"/>
</dbReference>
<dbReference type="GO" id="GO:0000105">
    <property type="term" value="P:L-histidine biosynthetic process"/>
    <property type="evidence" value="ECO:0007669"/>
    <property type="project" value="UniProtKB-UniRule"/>
</dbReference>
<dbReference type="EMBL" id="AZEF01000010">
    <property type="protein sequence ID" value="KRL02691.1"/>
    <property type="molecule type" value="Genomic_DNA"/>
</dbReference>
<dbReference type="Gene3D" id="3.20.20.140">
    <property type="entry name" value="Metal-dependent hydrolases"/>
    <property type="match status" value="1"/>
</dbReference>
<dbReference type="PANTHER" id="PTHR21039:SF0">
    <property type="entry name" value="HISTIDINOL-PHOSPHATASE"/>
    <property type="match status" value="1"/>
</dbReference>
<dbReference type="GO" id="GO:0004401">
    <property type="term" value="F:histidinol-phosphatase activity"/>
    <property type="evidence" value="ECO:0007669"/>
    <property type="project" value="UniProtKB-UniRule"/>
</dbReference>
<keyword evidence="4 8" id="KW-0028">Amino-acid biosynthesis</keyword>
<evidence type="ECO:0000256" key="4">
    <source>
        <dbReference type="ARBA" id="ARBA00022605"/>
    </source>
</evidence>
<evidence type="ECO:0000313" key="11">
    <source>
        <dbReference type="Proteomes" id="UP000051621"/>
    </source>
</evidence>